<keyword evidence="2" id="KW-1185">Reference proteome</keyword>
<evidence type="ECO:0000313" key="2">
    <source>
        <dbReference type="Proteomes" id="UP000823775"/>
    </source>
</evidence>
<sequence length="76" mass="8165">NKDNGGFELKASRFGHAFHQLAADLNLLNAGVKQMGLPCTYSTPAGHELAPTKCGCPYSCICYLPVNHILAPANHR</sequence>
<comment type="caution">
    <text evidence="1">The sequence shown here is derived from an EMBL/GenBank/DDBJ whole genome shotgun (WGS) entry which is preliminary data.</text>
</comment>
<dbReference type="EMBL" id="JACEIK010000876">
    <property type="protein sequence ID" value="MCD7463285.1"/>
    <property type="molecule type" value="Genomic_DNA"/>
</dbReference>
<name>A0ABS8SX13_DATST</name>
<evidence type="ECO:0000313" key="1">
    <source>
        <dbReference type="EMBL" id="MCD7463285.1"/>
    </source>
</evidence>
<accession>A0ABS8SX13</accession>
<dbReference type="Proteomes" id="UP000823775">
    <property type="component" value="Unassembled WGS sequence"/>
</dbReference>
<proteinExistence type="predicted"/>
<protein>
    <submittedName>
        <fullName evidence="1">Uncharacterized protein</fullName>
    </submittedName>
</protein>
<reference evidence="1 2" key="1">
    <citation type="journal article" date="2021" name="BMC Genomics">
        <title>Datura genome reveals duplications of psychoactive alkaloid biosynthetic genes and high mutation rate following tissue culture.</title>
        <authorList>
            <person name="Rajewski A."/>
            <person name="Carter-House D."/>
            <person name="Stajich J."/>
            <person name="Litt A."/>
        </authorList>
    </citation>
    <scope>NUCLEOTIDE SEQUENCE [LARGE SCALE GENOMIC DNA]</scope>
    <source>
        <strain evidence="1">AR-01</strain>
    </source>
</reference>
<organism evidence="1 2">
    <name type="scientific">Datura stramonium</name>
    <name type="common">Jimsonweed</name>
    <name type="synonym">Common thornapple</name>
    <dbReference type="NCBI Taxonomy" id="4076"/>
    <lineage>
        <taxon>Eukaryota</taxon>
        <taxon>Viridiplantae</taxon>
        <taxon>Streptophyta</taxon>
        <taxon>Embryophyta</taxon>
        <taxon>Tracheophyta</taxon>
        <taxon>Spermatophyta</taxon>
        <taxon>Magnoliopsida</taxon>
        <taxon>eudicotyledons</taxon>
        <taxon>Gunneridae</taxon>
        <taxon>Pentapetalae</taxon>
        <taxon>asterids</taxon>
        <taxon>lamiids</taxon>
        <taxon>Solanales</taxon>
        <taxon>Solanaceae</taxon>
        <taxon>Solanoideae</taxon>
        <taxon>Datureae</taxon>
        <taxon>Datura</taxon>
    </lineage>
</organism>
<gene>
    <name evidence="1" type="ORF">HAX54_050275</name>
</gene>
<feature type="non-terminal residue" evidence="1">
    <location>
        <position position="1"/>
    </location>
</feature>